<feature type="transmembrane region" description="Helical" evidence="8">
    <location>
        <begin position="238"/>
        <end position="261"/>
    </location>
</feature>
<keyword evidence="4 8" id="KW-0812">Transmembrane</keyword>
<dbReference type="NCBIfam" id="TIGR00792">
    <property type="entry name" value="gph"/>
    <property type="match status" value="1"/>
</dbReference>
<keyword evidence="7 8" id="KW-0472">Membrane</keyword>
<dbReference type="InterPro" id="IPR039672">
    <property type="entry name" value="MFS_2"/>
</dbReference>
<feature type="transmembrane region" description="Helical" evidence="8">
    <location>
        <begin position="82"/>
        <end position="99"/>
    </location>
</feature>
<evidence type="ECO:0000256" key="2">
    <source>
        <dbReference type="ARBA" id="ARBA00022448"/>
    </source>
</evidence>
<sequence length="460" mass="49321">MGKEEKVKVSQGAAFGAGAIPNILASTILGTFLTIYLTDIAGLPAALIGTVILLLRITDGISDFIMGYVIDHTKSRWGKARPWLLVGALGVAVLLVLLFQVPQNMSMGAKIVYFVIAYFSLMTVFVTISGVSMATMLPLVESDRKKRNILGAAEMAGTMIGGILATTVTSVLLKQFGYTQEGYRNTMLVYAAVILLTGGYSFWKLKERTENKDSCEEDKPQAKMSVKDAFVGLSKNKYFFFATGAGLLVNLRNGIISGIGIYFCRDVLGDIDVFTFMTLVMLLPVILALPIAVSLCNKYGKYKTLCVGSCFTVVGSVVVLVSVYFPRPSAALLLVGMGICGVAGSAFSACFQSLLAEVCDYGEWKTGMKMEGIIFSSTSIGNKAGAGLGSAILGWLLAFAAYDGQLVAQSAHTIAVEKAAMAFSPLVCNLLILLCLSLCNLDKIMPEIQKTLRKEKNDRS</sequence>
<dbReference type="InterPro" id="IPR018043">
    <property type="entry name" value="Na/Gal_symport_CS"/>
</dbReference>
<proteinExistence type="predicted"/>
<name>A0ABT2TAE2_9FIRM</name>
<comment type="caution">
    <text evidence="9">The sequence shown here is derived from an EMBL/GenBank/DDBJ whole genome shotgun (WGS) entry which is preliminary data.</text>
</comment>
<dbReference type="SUPFAM" id="SSF103473">
    <property type="entry name" value="MFS general substrate transporter"/>
    <property type="match status" value="1"/>
</dbReference>
<evidence type="ECO:0000256" key="8">
    <source>
        <dbReference type="SAM" id="Phobius"/>
    </source>
</evidence>
<keyword evidence="10" id="KW-1185">Reference proteome</keyword>
<dbReference type="Proteomes" id="UP001652394">
    <property type="component" value="Unassembled WGS sequence"/>
</dbReference>
<dbReference type="PANTHER" id="PTHR11328">
    <property type="entry name" value="MAJOR FACILITATOR SUPERFAMILY DOMAIN-CONTAINING PROTEIN"/>
    <property type="match status" value="1"/>
</dbReference>
<dbReference type="PROSITE" id="PS00872">
    <property type="entry name" value="NA_GALACTOSIDE_SYMP"/>
    <property type="match status" value="1"/>
</dbReference>
<evidence type="ECO:0000256" key="3">
    <source>
        <dbReference type="ARBA" id="ARBA00022475"/>
    </source>
</evidence>
<feature type="transmembrane region" description="Helical" evidence="8">
    <location>
        <begin position="185"/>
        <end position="203"/>
    </location>
</feature>
<feature type="transmembrane region" description="Helical" evidence="8">
    <location>
        <begin position="111"/>
        <end position="137"/>
    </location>
</feature>
<feature type="transmembrane region" description="Helical" evidence="8">
    <location>
        <begin position="12"/>
        <end position="37"/>
    </location>
</feature>
<evidence type="ECO:0000313" key="9">
    <source>
        <dbReference type="EMBL" id="MCU6747196.1"/>
    </source>
</evidence>
<dbReference type="Pfam" id="PF13347">
    <property type="entry name" value="MFS_2"/>
    <property type="match status" value="1"/>
</dbReference>
<keyword evidence="3" id="KW-1003">Cell membrane</keyword>
<protein>
    <submittedName>
        <fullName evidence="9">Glycoside-pentoside-hexuronide (GPH):cation symporter</fullName>
    </submittedName>
</protein>
<accession>A0ABT2TAE2</accession>
<organism evidence="9 10">
    <name type="scientific">Faecalicatena acetigenes</name>
    <dbReference type="NCBI Taxonomy" id="2981790"/>
    <lineage>
        <taxon>Bacteria</taxon>
        <taxon>Bacillati</taxon>
        <taxon>Bacillota</taxon>
        <taxon>Clostridia</taxon>
        <taxon>Lachnospirales</taxon>
        <taxon>Lachnospiraceae</taxon>
        <taxon>Faecalicatena</taxon>
    </lineage>
</organism>
<dbReference type="InterPro" id="IPR036259">
    <property type="entry name" value="MFS_trans_sf"/>
</dbReference>
<keyword evidence="6 8" id="KW-1133">Transmembrane helix</keyword>
<dbReference type="RefSeq" id="WP_267304013.1">
    <property type="nucleotide sequence ID" value="NZ_JAOQJX010000006.1"/>
</dbReference>
<evidence type="ECO:0000256" key="6">
    <source>
        <dbReference type="ARBA" id="ARBA00022989"/>
    </source>
</evidence>
<dbReference type="PANTHER" id="PTHR11328:SF24">
    <property type="entry name" value="MAJOR FACILITATOR SUPERFAMILY (MFS) PROFILE DOMAIN-CONTAINING PROTEIN"/>
    <property type="match status" value="1"/>
</dbReference>
<dbReference type="InterPro" id="IPR001927">
    <property type="entry name" value="Na/Gal_symport"/>
</dbReference>
<reference evidence="9 10" key="1">
    <citation type="journal article" date="2021" name="ISME Commun">
        <title>Automated analysis of genomic sequences facilitates high-throughput and comprehensive description of bacteria.</title>
        <authorList>
            <person name="Hitch T.C.A."/>
        </authorList>
    </citation>
    <scope>NUCLEOTIDE SEQUENCE [LARGE SCALE GENOMIC DNA]</scope>
    <source>
        <strain evidence="9 10">H2_18</strain>
    </source>
</reference>
<evidence type="ECO:0000256" key="1">
    <source>
        <dbReference type="ARBA" id="ARBA00004651"/>
    </source>
</evidence>
<feature type="transmembrane region" description="Helical" evidence="8">
    <location>
        <begin position="331"/>
        <end position="359"/>
    </location>
</feature>
<evidence type="ECO:0000313" key="10">
    <source>
        <dbReference type="Proteomes" id="UP001652394"/>
    </source>
</evidence>
<evidence type="ECO:0000256" key="5">
    <source>
        <dbReference type="ARBA" id="ARBA00022847"/>
    </source>
</evidence>
<keyword evidence="2" id="KW-0813">Transport</keyword>
<feature type="transmembrane region" description="Helical" evidence="8">
    <location>
        <begin position="422"/>
        <end position="441"/>
    </location>
</feature>
<feature type="transmembrane region" description="Helical" evidence="8">
    <location>
        <begin position="305"/>
        <end position="325"/>
    </location>
</feature>
<evidence type="ECO:0000256" key="7">
    <source>
        <dbReference type="ARBA" id="ARBA00023136"/>
    </source>
</evidence>
<feature type="transmembrane region" description="Helical" evidence="8">
    <location>
        <begin position="149"/>
        <end position="173"/>
    </location>
</feature>
<feature type="transmembrane region" description="Helical" evidence="8">
    <location>
        <begin position="273"/>
        <end position="293"/>
    </location>
</feature>
<feature type="transmembrane region" description="Helical" evidence="8">
    <location>
        <begin position="43"/>
        <end position="70"/>
    </location>
</feature>
<evidence type="ECO:0000256" key="4">
    <source>
        <dbReference type="ARBA" id="ARBA00022692"/>
    </source>
</evidence>
<comment type="subcellular location">
    <subcellularLocation>
        <location evidence="1">Cell membrane</location>
        <topology evidence="1">Multi-pass membrane protein</topology>
    </subcellularLocation>
</comment>
<keyword evidence="5" id="KW-0769">Symport</keyword>
<dbReference type="EMBL" id="JAOQJX010000006">
    <property type="protein sequence ID" value="MCU6747196.1"/>
    <property type="molecule type" value="Genomic_DNA"/>
</dbReference>
<dbReference type="Gene3D" id="1.20.1250.20">
    <property type="entry name" value="MFS general substrate transporter like domains"/>
    <property type="match status" value="2"/>
</dbReference>
<gene>
    <name evidence="9" type="ORF">OCV51_05940</name>
</gene>
<feature type="transmembrane region" description="Helical" evidence="8">
    <location>
        <begin position="380"/>
        <end position="402"/>
    </location>
</feature>